<evidence type="ECO:0000256" key="4">
    <source>
        <dbReference type="PROSITE-ProRule" id="PRU00339"/>
    </source>
</evidence>
<dbReference type="Pfam" id="PF00196">
    <property type="entry name" value="GerE"/>
    <property type="match status" value="1"/>
</dbReference>
<gene>
    <name evidence="6" type="ORF">NWFMUON74_45530</name>
</gene>
<dbReference type="CDD" id="cd06170">
    <property type="entry name" value="LuxR_C_like"/>
    <property type="match status" value="1"/>
</dbReference>
<dbReference type="GeneID" id="80349009"/>
<keyword evidence="1" id="KW-0805">Transcription regulation</keyword>
<evidence type="ECO:0000313" key="6">
    <source>
        <dbReference type="EMBL" id="BCK56781.1"/>
    </source>
</evidence>
<sequence>MAQLLAVLDQPTALWIMARVLDAEPAVVRALVRDLTAANLVAYAQFRRRDVRDAVLREAPVAVRQRLHRRIAQVLEDGGAPAVRVADHLLGADDVRMPWAVPVLRAAAEDAIADDEIHRAIDYLELACRLSGDDADRAVMLMMLAMIRWRLNPSTSNRSFARLLVAVRGGAMPVACLPMAARYLLWHGRTGDAAVALRFLRAAARAGDETGVAGWSALREWLACHYPGLLDGAEDPARVAESDRAAAYLRSGWAESDADAARLLSDVFTHGACDHAMARAQRLVRAHRLDDTTFGALLMVLDGMVYSDRLDSAAIWCESLMLEAAARRAPAWQSIFAIWRSAMFVRAGALDAAIGHAGSALGRVRGESLGIYAGLAVAGLVEASTAAGRYREAAAYLDTELPDTVPLSRIGLHYLRARGRYRLALGEHEAALADFTLCGERMRRWRMDIPGIAAWRNDLAETYVAAGDMAAARRWAAAHVHHIRGATRHSSGATSLRLVAATSAPAQRVGLLRKATEIAGAGPDRLELATALADLAQAYLDIGERDRARTATRRALRLAEQCGAEPLRARLAGARAPGLHSVPPTDNPRGALDTLSPSELKVARLAAAGCRNRDIARDLHITTSTVEQHLTRVYRKLGVTRRTDLAVVLGGSEPERTEAV</sequence>
<dbReference type="InterPro" id="IPR036388">
    <property type="entry name" value="WH-like_DNA-bd_sf"/>
</dbReference>
<dbReference type="RefSeq" id="WP_197986895.1">
    <property type="nucleotide sequence ID" value="NZ_AP023396.1"/>
</dbReference>
<evidence type="ECO:0000259" key="5">
    <source>
        <dbReference type="PROSITE" id="PS50043"/>
    </source>
</evidence>
<dbReference type="AlphaFoldDB" id="A0A7G1KPJ7"/>
<dbReference type="Gene3D" id="1.25.40.10">
    <property type="entry name" value="Tetratricopeptide repeat domain"/>
    <property type="match status" value="1"/>
</dbReference>
<dbReference type="InterPro" id="IPR019734">
    <property type="entry name" value="TPR_rpt"/>
</dbReference>
<dbReference type="Gene3D" id="1.10.10.10">
    <property type="entry name" value="Winged helix-like DNA-binding domain superfamily/Winged helix DNA-binding domain"/>
    <property type="match status" value="1"/>
</dbReference>
<dbReference type="SUPFAM" id="SSF48452">
    <property type="entry name" value="TPR-like"/>
    <property type="match status" value="1"/>
</dbReference>
<evidence type="ECO:0000256" key="2">
    <source>
        <dbReference type="ARBA" id="ARBA00023125"/>
    </source>
</evidence>
<dbReference type="PROSITE" id="PS50005">
    <property type="entry name" value="TPR"/>
    <property type="match status" value="1"/>
</dbReference>
<keyword evidence="2" id="KW-0238">DNA-binding</keyword>
<feature type="repeat" description="TPR" evidence="4">
    <location>
        <begin position="529"/>
        <end position="562"/>
    </location>
</feature>
<reference evidence="6 7" key="1">
    <citation type="submission" date="2020-08" db="EMBL/GenBank/DDBJ databases">
        <title>Genome Sequencing of Nocardia wallacei strain FMUON74 and assembly.</title>
        <authorList>
            <person name="Toyokawa M."/>
            <person name="Uesaka K."/>
        </authorList>
    </citation>
    <scope>NUCLEOTIDE SEQUENCE [LARGE SCALE GENOMIC DNA]</scope>
    <source>
        <strain evidence="6 7">FMUON74</strain>
    </source>
</reference>
<organism evidence="6 7">
    <name type="scientific">Nocardia wallacei</name>
    <dbReference type="NCBI Taxonomy" id="480035"/>
    <lineage>
        <taxon>Bacteria</taxon>
        <taxon>Bacillati</taxon>
        <taxon>Actinomycetota</taxon>
        <taxon>Actinomycetes</taxon>
        <taxon>Mycobacteriales</taxon>
        <taxon>Nocardiaceae</taxon>
        <taxon>Nocardia</taxon>
    </lineage>
</organism>
<dbReference type="InterPro" id="IPR011990">
    <property type="entry name" value="TPR-like_helical_dom_sf"/>
</dbReference>
<dbReference type="PANTHER" id="PTHR44688:SF16">
    <property type="entry name" value="DNA-BINDING TRANSCRIPTIONAL ACTIVATOR DEVR_DOSR"/>
    <property type="match status" value="1"/>
</dbReference>
<dbReference type="SUPFAM" id="SSF46894">
    <property type="entry name" value="C-terminal effector domain of the bipartite response regulators"/>
    <property type="match status" value="1"/>
</dbReference>
<keyword evidence="3" id="KW-0804">Transcription</keyword>
<evidence type="ECO:0000313" key="7">
    <source>
        <dbReference type="Proteomes" id="UP000516173"/>
    </source>
</evidence>
<evidence type="ECO:0000256" key="3">
    <source>
        <dbReference type="ARBA" id="ARBA00023163"/>
    </source>
</evidence>
<dbReference type="PROSITE" id="PS50043">
    <property type="entry name" value="HTH_LUXR_2"/>
    <property type="match status" value="1"/>
</dbReference>
<name>A0A7G1KPJ7_9NOCA</name>
<evidence type="ECO:0000256" key="1">
    <source>
        <dbReference type="ARBA" id="ARBA00023015"/>
    </source>
</evidence>
<accession>A0A7G1KPJ7</accession>
<dbReference type="KEGG" id="nwl:NWFMUON74_45530"/>
<dbReference type="PRINTS" id="PR00038">
    <property type="entry name" value="HTHLUXR"/>
</dbReference>
<feature type="domain" description="HTH luxR-type" evidence="5">
    <location>
        <begin position="588"/>
        <end position="653"/>
    </location>
</feature>
<protein>
    <recommendedName>
        <fullName evidence="5">HTH luxR-type domain-containing protein</fullName>
    </recommendedName>
</protein>
<dbReference type="PANTHER" id="PTHR44688">
    <property type="entry name" value="DNA-BINDING TRANSCRIPTIONAL ACTIVATOR DEVR_DOSR"/>
    <property type="match status" value="1"/>
</dbReference>
<dbReference type="SMART" id="SM00421">
    <property type="entry name" value="HTH_LUXR"/>
    <property type="match status" value="1"/>
</dbReference>
<dbReference type="GO" id="GO:0003677">
    <property type="term" value="F:DNA binding"/>
    <property type="evidence" value="ECO:0007669"/>
    <property type="project" value="UniProtKB-KW"/>
</dbReference>
<proteinExistence type="predicted"/>
<keyword evidence="4" id="KW-0802">TPR repeat</keyword>
<dbReference type="EMBL" id="AP023396">
    <property type="protein sequence ID" value="BCK56781.1"/>
    <property type="molecule type" value="Genomic_DNA"/>
</dbReference>
<dbReference type="InterPro" id="IPR016032">
    <property type="entry name" value="Sig_transdc_resp-reg_C-effctor"/>
</dbReference>
<dbReference type="Proteomes" id="UP000516173">
    <property type="component" value="Chromosome"/>
</dbReference>
<keyword evidence="7" id="KW-1185">Reference proteome</keyword>
<dbReference type="PROSITE" id="PS00622">
    <property type="entry name" value="HTH_LUXR_1"/>
    <property type="match status" value="1"/>
</dbReference>
<dbReference type="GO" id="GO:0006355">
    <property type="term" value="P:regulation of DNA-templated transcription"/>
    <property type="evidence" value="ECO:0007669"/>
    <property type="project" value="InterPro"/>
</dbReference>
<dbReference type="InterPro" id="IPR000792">
    <property type="entry name" value="Tscrpt_reg_LuxR_C"/>
</dbReference>